<dbReference type="Proteomes" id="UP001167831">
    <property type="component" value="Unassembled WGS sequence"/>
</dbReference>
<sequence length="50" mass="5658">MNNEEQPADEGRARKMTVNGIPHETVLTDTPMTSAMKLCDIFFYNNTLIV</sequence>
<evidence type="ECO:0000313" key="1">
    <source>
        <dbReference type="EMBL" id="MDN0022834.1"/>
    </source>
</evidence>
<dbReference type="AlphaFoldDB" id="A0AAW7JW79"/>
<dbReference type="Proteomes" id="UP001168478">
    <property type="component" value="Unassembled WGS sequence"/>
</dbReference>
<reference evidence="2" key="1">
    <citation type="submission" date="2023-06" db="EMBL/GenBank/DDBJ databases">
        <authorList>
            <person name="Zeman M."/>
            <person name="Kubasova T."/>
            <person name="Jahodarova E."/>
            <person name="Nykrynova M."/>
            <person name="Rychlik I."/>
        </authorList>
    </citation>
    <scope>NUCLEOTIDE SEQUENCE</scope>
    <source>
        <strain evidence="2">ET15</strain>
        <strain evidence="1">ET37</strain>
    </source>
</reference>
<comment type="caution">
    <text evidence="2">The sequence shown here is derived from an EMBL/GenBank/DDBJ whole genome shotgun (WGS) entry which is preliminary data.</text>
</comment>
<dbReference type="EMBL" id="JAUEIE010000006">
    <property type="protein sequence ID" value="MDN0022834.1"/>
    <property type="molecule type" value="Genomic_DNA"/>
</dbReference>
<evidence type="ECO:0000313" key="3">
    <source>
        <dbReference type="Proteomes" id="UP001167831"/>
    </source>
</evidence>
<protein>
    <submittedName>
        <fullName evidence="2">Uncharacterized protein</fullName>
    </submittedName>
</protein>
<keyword evidence="3" id="KW-1185">Reference proteome</keyword>
<evidence type="ECO:0000313" key="4">
    <source>
        <dbReference type="Proteomes" id="UP001168478"/>
    </source>
</evidence>
<reference evidence="2" key="2">
    <citation type="submission" date="2023-08" db="EMBL/GenBank/DDBJ databases">
        <title>Identification and characterization of horizontal gene transfer across gut microbiota members of farm animals based on homology search.</title>
        <authorList>
            <person name="Schwarzerova J."/>
            <person name="Nykrynova M."/>
            <person name="Jureckova K."/>
            <person name="Cejkova D."/>
            <person name="Rychlik I."/>
        </authorList>
    </citation>
    <scope>NUCLEOTIDE SEQUENCE</scope>
    <source>
        <strain evidence="2">ET15</strain>
        <strain evidence="1">ET37</strain>
    </source>
</reference>
<dbReference type="RefSeq" id="WP_289825355.1">
    <property type="nucleotide sequence ID" value="NZ_JAUEIE010000006.1"/>
</dbReference>
<dbReference type="EMBL" id="JAUEIF010000007">
    <property type="protein sequence ID" value="MDN0025587.1"/>
    <property type="molecule type" value="Genomic_DNA"/>
</dbReference>
<proteinExistence type="predicted"/>
<evidence type="ECO:0000313" key="2">
    <source>
        <dbReference type="EMBL" id="MDN0025587.1"/>
    </source>
</evidence>
<accession>A0AAW7JW79</accession>
<organism evidence="2 4">
    <name type="scientific">Leyella lascolaii</name>
    <dbReference type="NCBI Taxonomy" id="1776379"/>
    <lineage>
        <taxon>Bacteria</taxon>
        <taxon>Pseudomonadati</taxon>
        <taxon>Bacteroidota</taxon>
        <taxon>Bacteroidia</taxon>
        <taxon>Bacteroidales</taxon>
        <taxon>Prevotellaceae</taxon>
        <taxon>Leyella</taxon>
    </lineage>
</organism>
<gene>
    <name evidence="1" type="ORF">QVN81_07365</name>
    <name evidence="2" type="ORF">QVN84_08670</name>
</gene>
<name>A0AAW7JW79_9BACT</name>